<evidence type="ECO:0000313" key="2">
    <source>
        <dbReference type="Proteomes" id="UP000710440"/>
    </source>
</evidence>
<sequence length="227" mass="25424">MEELSEAAREVITSLQALPEAPELQRAKIAIIGGLALRYYAPGFRSTKDVDILIFDRDHPICTRNVQAKLASRFPDKFEYVREPVSYCLDIPDTTKVDFIPQELPPYLPVDALTLEEVDPNHLPFLSLPHLLVYKINSCGMRPTSDKKKQDAEDARELVDILSRQGAITLDDSQKQAVLSARAKISHVVRDVSNDKRPKLVNVALAYVTQKALYVFSIVGGRKAEPL</sequence>
<comment type="caution">
    <text evidence="1">The sequence shown here is derived from an EMBL/GenBank/DDBJ whole genome shotgun (WGS) entry which is preliminary data.</text>
</comment>
<evidence type="ECO:0000313" key="1">
    <source>
        <dbReference type="EMBL" id="GIK00924.1"/>
    </source>
</evidence>
<protein>
    <submittedName>
        <fullName evidence="1">Uncharacterized protein</fullName>
    </submittedName>
</protein>
<name>A0A9P3BYM3_ASPVI</name>
<keyword evidence="2" id="KW-1185">Reference proteome</keyword>
<dbReference type="EMBL" id="BOPL01000002">
    <property type="protein sequence ID" value="GIK00924.1"/>
    <property type="molecule type" value="Genomic_DNA"/>
</dbReference>
<proteinExistence type="predicted"/>
<reference evidence="1 2" key="1">
    <citation type="submission" date="2021-02" db="EMBL/GenBank/DDBJ databases">
        <title>Pan-genome distribution and transcriptional activeness of fungal secondary metabolism genes in Aspergillus section Fumigati.</title>
        <authorList>
            <person name="Takahashi H."/>
            <person name="Umemura M."/>
            <person name="Ninomiya A."/>
            <person name="Kusuya Y."/>
            <person name="Urayama S."/>
            <person name="Shimizu M."/>
            <person name="Watanabe A."/>
            <person name="Kamei K."/>
            <person name="Yaguchi T."/>
            <person name="Hagiwara D."/>
        </authorList>
    </citation>
    <scope>NUCLEOTIDE SEQUENCE [LARGE SCALE GENOMIC DNA]</scope>
    <source>
        <strain evidence="1 2">IFM 47045</strain>
    </source>
</reference>
<dbReference type="OrthoDB" id="5421247at2759"/>
<organism evidence="1 2">
    <name type="scientific">Aspergillus viridinutans</name>
    <dbReference type="NCBI Taxonomy" id="75553"/>
    <lineage>
        <taxon>Eukaryota</taxon>
        <taxon>Fungi</taxon>
        <taxon>Dikarya</taxon>
        <taxon>Ascomycota</taxon>
        <taxon>Pezizomycotina</taxon>
        <taxon>Eurotiomycetes</taxon>
        <taxon>Eurotiomycetidae</taxon>
        <taxon>Eurotiales</taxon>
        <taxon>Aspergillaceae</taxon>
        <taxon>Aspergillus</taxon>
        <taxon>Aspergillus subgen. Fumigati</taxon>
    </lineage>
</organism>
<dbReference type="Proteomes" id="UP000710440">
    <property type="component" value="Unassembled WGS sequence"/>
</dbReference>
<dbReference type="GeneID" id="66932936"/>
<gene>
    <name evidence="1" type="ORF">Aspvir_004954</name>
</gene>
<dbReference type="AlphaFoldDB" id="A0A9P3BYM3"/>
<accession>A0A9P3BYM3</accession>
<dbReference type="RefSeq" id="XP_043124110.1">
    <property type="nucleotide sequence ID" value="XM_043268175.1"/>
</dbReference>